<feature type="modified residue" description="4-aspartylphosphate" evidence="4">
    <location>
        <position position="54"/>
    </location>
</feature>
<protein>
    <submittedName>
        <fullName evidence="6">Response regulator</fullName>
    </submittedName>
</protein>
<name>A0A8J6P0L5_9BACT</name>
<comment type="caution">
    <text evidence="6">The sequence shown here is derived from an EMBL/GenBank/DDBJ whole genome shotgun (WGS) entry which is preliminary data.</text>
</comment>
<organism evidence="6 7">
    <name type="scientific">Candidatus Desulfatibia vada</name>
    <dbReference type="NCBI Taxonomy" id="2841696"/>
    <lineage>
        <taxon>Bacteria</taxon>
        <taxon>Pseudomonadati</taxon>
        <taxon>Thermodesulfobacteriota</taxon>
        <taxon>Desulfobacteria</taxon>
        <taxon>Desulfobacterales</taxon>
        <taxon>Desulfobacterales incertae sedis</taxon>
        <taxon>Candidatus Desulfatibia</taxon>
    </lineage>
</organism>
<proteinExistence type="predicted"/>
<dbReference type="InterPro" id="IPR039420">
    <property type="entry name" value="WalR-like"/>
</dbReference>
<dbReference type="SMART" id="SM00448">
    <property type="entry name" value="REC"/>
    <property type="match status" value="1"/>
</dbReference>
<dbReference type="Proteomes" id="UP000605201">
    <property type="component" value="Unassembled WGS sequence"/>
</dbReference>
<dbReference type="InterPro" id="IPR001789">
    <property type="entry name" value="Sig_transdc_resp-reg_receiver"/>
</dbReference>
<evidence type="ECO:0000313" key="6">
    <source>
        <dbReference type="EMBL" id="MBC8431591.1"/>
    </source>
</evidence>
<dbReference type="InterPro" id="IPR011006">
    <property type="entry name" value="CheY-like_superfamily"/>
</dbReference>
<feature type="domain" description="Response regulatory" evidence="5">
    <location>
        <begin position="5"/>
        <end position="120"/>
    </location>
</feature>
<dbReference type="PANTHER" id="PTHR48111">
    <property type="entry name" value="REGULATOR OF RPOS"/>
    <property type="match status" value="1"/>
</dbReference>
<keyword evidence="3" id="KW-0238">DNA-binding</keyword>
<dbReference type="GO" id="GO:0032993">
    <property type="term" value="C:protein-DNA complex"/>
    <property type="evidence" value="ECO:0007669"/>
    <property type="project" value="TreeGrafter"/>
</dbReference>
<dbReference type="SUPFAM" id="SSF52172">
    <property type="entry name" value="CheY-like"/>
    <property type="match status" value="1"/>
</dbReference>
<dbReference type="PROSITE" id="PS50110">
    <property type="entry name" value="RESPONSE_REGULATORY"/>
    <property type="match status" value="1"/>
</dbReference>
<dbReference type="GO" id="GO:0000156">
    <property type="term" value="F:phosphorelay response regulator activity"/>
    <property type="evidence" value="ECO:0007669"/>
    <property type="project" value="TreeGrafter"/>
</dbReference>
<evidence type="ECO:0000313" key="7">
    <source>
        <dbReference type="Proteomes" id="UP000605201"/>
    </source>
</evidence>
<evidence type="ECO:0000256" key="4">
    <source>
        <dbReference type="PROSITE-ProRule" id="PRU00169"/>
    </source>
</evidence>
<evidence type="ECO:0000256" key="1">
    <source>
        <dbReference type="ARBA" id="ARBA00022553"/>
    </source>
</evidence>
<sequence>MDMFRILVVDDEIDFLETIVNRLEKRKLNATGVTSGEEAIALLKEQLFDVIILDIKMPGGMDGIEALREIKKIQPLVEVLLLTGHASVETSIEGMKLGAFDYCLKPIKFEELLQKMGAAFEKKSTHDKKIRDAKIKELIRYPGRVFDQD</sequence>
<dbReference type="GO" id="GO:0005829">
    <property type="term" value="C:cytosol"/>
    <property type="evidence" value="ECO:0007669"/>
    <property type="project" value="TreeGrafter"/>
</dbReference>
<dbReference type="EMBL" id="JACNIG010000156">
    <property type="protein sequence ID" value="MBC8431591.1"/>
    <property type="molecule type" value="Genomic_DNA"/>
</dbReference>
<evidence type="ECO:0000256" key="3">
    <source>
        <dbReference type="ARBA" id="ARBA00023125"/>
    </source>
</evidence>
<evidence type="ECO:0000259" key="5">
    <source>
        <dbReference type="PROSITE" id="PS50110"/>
    </source>
</evidence>
<dbReference type="AlphaFoldDB" id="A0A8J6P0L5"/>
<dbReference type="PANTHER" id="PTHR48111:SF40">
    <property type="entry name" value="PHOSPHATE REGULON TRANSCRIPTIONAL REGULATORY PROTEIN PHOB"/>
    <property type="match status" value="1"/>
</dbReference>
<gene>
    <name evidence="6" type="ORF">H8D96_06690</name>
</gene>
<dbReference type="GO" id="GO:0000976">
    <property type="term" value="F:transcription cis-regulatory region binding"/>
    <property type="evidence" value="ECO:0007669"/>
    <property type="project" value="TreeGrafter"/>
</dbReference>
<keyword evidence="2" id="KW-0902">Two-component regulatory system</keyword>
<dbReference type="Pfam" id="PF00072">
    <property type="entry name" value="Response_reg"/>
    <property type="match status" value="1"/>
</dbReference>
<dbReference type="GO" id="GO:0006355">
    <property type="term" value="P:regulation of DNA-templated transcription"/>
    <property type="evidence" value="ECO:0007669"/>
    <property type="project" value="TreeGrafter"/>
</dbReference>
<accession>A0A8J6P0L5</accession>
<keyword evidence="1 4" id="KW-0597">Phosphoprotein</keyword>
<evidence type="ECO:0000256" key="2">
    <source>
        <dbReference type="ARBA" id="ARBA00023012"/>
    </source>
</evidence>
<reference evidence="6 7" key="1">
    <citation type="submission" date="2020-08" db="EMBL/GenBank/DDBJ databases">
        <title>Bridging the membrane lipid divide: bacteria of the FCB group superphylum have the potential to synthesize archaeal ether lipids.</title>
        <authorList>
            <person name="Villanueva L."/>
            <person name="Von Meijenfeldt F.A.B."/>
            <person name="Westbye A.B."/>
            <person name="Yadav S."/>
            <person name="Hopmans E.C."/>
            <person name="Dutilh B.E."/>
            <person name="Sinninghe Damste J.S."/>
        </authorList>
    </citation>
    <scope>NUCLEOTIDE SEQUENCE [LARGE SCALE GENOMIC DNA]</scope>
    <source>
        <strain evidence="6">NIOZ-UU17</strain>
    </source>
</reference>
<dbReference type="Gene3D" id="3.40.50.2300">
    <property type="match status" value="1"/>
</dbReference>